<evidence type="ECO:0000313" key="2">
    <source>
        <dbReference type="Proteomes" id="UP000825367"/>
    </source>
</evidence>
<accession>A0ABX8VD77</accession>
<dbReference type="EMBL" id="CP080333">
    <property type="protein sequence ID" value="QYL15462.1"/>
    <property type="molecule type" value="Genomic_DNA"/>
</dbReference>
<organism evidence="1 2">
    <name type="scientific">Mycolicibacterium pallens</name>
    <dbReference type="NCBI Taxonomy" id="370524"/>
    <lineage>
        <taxon>Bacteria</taxon>
        <taxon>Bacillati</taxon>
        <taxon>Actinomycetota</taxon>
        <taxon>Actinomycetes</taxon>
        <taxon>Mycobacteriales</taxon>
        <taxon>Mycobacteriaceae</taxon>
        <taxon>Mycolicibacterium</taxon>
    </lineage>
</organism>
<gene>
    <name evidence="1" type="ORF">K0O64_20440</name>
</gene>
<protein>
    <submittedName>
        <fullName evidence="1">Uncharacterized protein</fullName>
    </submittedName>
</protein>
<reference evidence="1 2" key="1">
    <citation type="submission" date="2021-07" db="EMBL/GenBank/DDBJ databases">
        <title>Whole genome sequencing of non-tuberculosis mycobacteria type-strains.</title>
        <authorList>
            <person name="Igarashi Y."/>
            <person name="Osugi A."/>
            <person name="Mitarai S."/>
        </authorList>
    </citation>
    <scope>NUCLEOTIDE SEQUENCE [LARGE SCALE GENOMIC DNA]</scope>
    <source>
        <strain evidence="1 2">JCM 16370</strain>
    </source>
</reference>
<sequence length="68" mass="7445">MKIPALVDRQRAGRQELGIESTNAYRYLSPLTGQRGQYAPNWLSPDGIGPSLILTAQHARRANKVIAG</sequence>
<keyword evidence="2" id="KW-1185">Reference proteome</keyword>
<evidence type="ECO:0000313" key="1">
    <source>
        <dbReference type="EMBL" id="QYL15462.1"/>
    </source>
</evidence>
<name>A0ABX8VD77_9MYCO</name>
<dbReference type="RefSeq" id="WP_125477465.1">
    <property type="nucleotide sequence ID" value="NZ_BAAAVX010000008.1"/>
</dbReference>
<proteinExistence type="predicted"/>
<dbReference type="Proteomes" id="UP000825367">
    <property type="component" value="Chromosome"/>
</dbReference>